<dbReference type="NCBIfam" id="TIGR00218">
    <property type="entry name" value="manA"/>
    <property type="match status" value="1"/>
</dbReference>
<dbReference type="InterPro" id="IPR046457">
    <property type="entry name" value="PMI_typeI_cat"/>
</dbReference>
<evidence type="ECO:0000256" key="7">
    <source>
        <dbReference type="ARBA" id="ARBA00023235"/>
    </source>
</evidence>
<dbReference type="Gene3D" id="1.10.441.10">
    <property type="entry name" value="Phosphomannose Isomerase, domain 2"/>
    <property type="match status" value="1"/>
</dbReference>
<protein>
    <recommendedName>
        <fullName evidence="4">mannose-6-phosphate isomerase</fullName>
        <ecNumber evidence="4">5.3.1.8</ecNumber>
    </recommendedName>
</protein>
<evidence type="ECO:0000256" key="1">
    <source>
        <dbReference type="ARBA" id="ARBA00000757"/>
    </source>
</evidence>
<evidence type="ECO:0000256" key="8">
    <source>
        <dbReference type="SAM" id="MobiDB-lite"/>
    </source>
</evidence>
<evidence type="ECO:0000256" key="4">
    <source>
        <dbReference type="ARBA" id="ARBA00011956"/>
    </source>
</evidence>
<reference evidence="10" key="1">
    <citation type="journal article" date="2024" name="Antonie Van Leeuwenhoek">
        <title>Isoptericola haloaureus sp. nov., a dimorphic actinobacterium isolated from mangrove sediments of southeast India, implicating biosaline agricultural significance through nitrogen fixation and salt tolerance genes.</title>
        <authorList>
            <person name="Prathaban M."/>
            <person name="Prathiviraj R."/>
            <person name="Ravichandran M."/>
            <person name="Natarajan S.D."/>
            <person name="Sobanaa M."/>
            <person name="Hari Krishna Kumar S."/>
            <person name="Chandrasekar V."/>
            <person name="Selvin J."/>
        </authorList>
    </citation>
    <scope>NUCLEOTIDE SEQUENCE</scope>
    <source>
        <strain evidence="10">MP1014</strain>
    </source>
</reference>
<organism evidence="10 11">
    <name type="scientific">Isoptericola haloaureus</name>
    <dbReference type="NCBI Taxonomy" id="1542902"/>
    <lineage>
        <taxon>Bacteria</taxon>
        <taxon>Bacillati</taxon>
        <taxon>Actinomycetota</taxon>
        <taxon>Actinomycetes</taxon>
        <taxon>Micrococcales</taxon>
        <taxon>Promicromonosporaceae</taxon>
        <taxon>Isoptericola</taxon>
    </lineage>
</organism>
<feature type="region of interest" description="Disordered" evidence="8">
    <location>
        <begin position="112"/>
        <end position="138"/>
    </location>
</feature>
<accession>A0ABU7Z558</accession>
<comment type="caution">
    <text evidence="10">The sequence shown here is derived from an EMBL/GenBank/DDBJ whole genome shotgun (WGS) entry which is preliminary data.</text>
</comment>
<dbReference type="PIRSF" id="PIRSF001480">
    <property type="entry name" value="Mannose-6-phosphate_isomerase"/>
    <property type="match status" value="1"/>
</dbReference>
<feature type="domain" description="Phosphomannose isomerase type I catalytic" evidence="9">
    <location>
        <begin position="12"/>
        <end position="157"/>
    </location>
</feature>
<comment type="cofactor">
    <cofactor evidence="2">
        <name>Zn(2+)</name>
        <dbReference type="ChEBI" id="CHEBI:29105"/>
    </cofactor>
</comment>
<dbReference type="InterPro" id="IPR016305">
    <property type="entry name" value="Mannose-6-P_Isomerase"/>
</dbReference>
<dbReference type="InterPro" id="IPR001250">
    <property type="entry name" value="Man6P_Isoase-1"/>
</dbReference>
<dbReference type="PANTHER" id="PTHR10309:SF0">
    <property type="entry name" value="MANNOSE-6-PHOSPHATE ISOMERASE"/>
    <property type="match status" value="1"/>
</dbReference>
<dbReference type="InterPro" id="IPR014710">
    <property type="entry name" value="RmlC-like_jellyroll"/>
</dbReference>
<gene>
    <name evidence="10" type="primary">manA</name>
    <name evidence="10" type="ORF">V5O49_05280</name>
</gene>
<evidence type="ECO:0000259" key="9">
    <source>
        <dbReference type="Pfam" id="PF20511"/>
    </source>
</evidence>
<dbReference type="EC" id="5.3.1.8" evidence="4"/>
<dbReference type="Proteomes" id="UP001310387">
    <property type="component" value="Unassembled WGS sequence"/>
</dbReference>
<proteinExistence type="inferred from homology"/>
<dbReference type="Pfam" id="PF20511">
    <property type="entry name" value="PMI_typeI_cat"/>
    <property type="match status" value="1"/>
</dbReference>
<dbReference type="CDD" id="cd07011">
    <property type="entry name" value="cupin_PMI_type_I_N"/>
    <property type="match status" value="1"/>
</dbReference>
<reference evidence="10" key="2">
    <citation type="submission" date="2024-02" db="EMBL/GenBank/DDBJ databases">
        <authorList>
            <person name="Prathaban M."/>
            <person name="Mythili R."/>
            <person name="Sharmila Devi N."/>
            <person name="Sobanaa M."/>
            <person name="Prathiviraj R."/>
            <person name="Selvin J."/>
        </authorList>
    </citation>
    <scope>NUCLEOTIDE SEQUENCE</scope>
    <source>
        <strain evidence="10">MP1014</strain>
    </source>
</reference>
<dbReference type="SUPFAM" id="SSF51182">
    <property type="entry name" value="RmlC-like cupins"/>
    <property type="match status" value="1"/>
</dbReference>
<dbReference type="PANTHER" id="PTHR10309">
    <property type="entry name" value="MANNOSE-6-PHOSPHATE ISOMERASE"/>
    <property type="match status" value="1"/>
</dbReference>
<comment type="catalytic activity">
    <reaction evidence="1">
        <text>D-mannose 6-phosphate = D-fructose 6-phosphate</text>
        <dbReference type="Rhea" id="RHEA:12356"/>
        <dbReference type="ChEBI" id="CHEBI:58735"/>
        <dbReference type="ChEBI" id="CHEBI:61527"/>
        <dbReference type="EC" id="5.3.1.8"/>
    </reaction>
</comment>
<dbReference type="GO" id="GO:0004476">
    <property type="term" value="F:mannose-6-phosphate isomerase activity"/>
    <property type="evidence" value="ECO:0007669"/>
    <property type="project" value="UniProtKB-EC"/>
</dbReference>
<dbReference type="Gene3D" id="2.60.120.10">
    <property type="entry name" value="Jelly Rolls"/>
    <property type="match status" value="2"/>
</dbReference>
<feature type="compositionally biased region" description="Basic and acidic residues" evidence="8">
    <location>
        <begin position="112"/>
        <end position="122"/>
    </location>
</feature>
<keyword evidence="7 10" id="KW-0413">Isomerase</keyword>
<keyword evidence="11" id="KW-1185">Reference proteome</keyword>
<evidence type="ECO:0000256" key="6">
    <source>
        <dbReference type="ARBA" id="ARBA00022833"/>
    </source>
</evidence>
<dbReference type="EMBL" id="JBAGLP010000110">
    <property type="protein sequence ID" value="MEG3614533.1"/>
    <property type="molecule type" value="Genomic_DNA"/>
</dbReference>
<evidence type="ECO:0000256" key="5">
    <source>
        <dbReference type="ARBA" id="ARBA00022723"/>
    </source>
</evidence>
<evidence type="ECO:0000313" key="10">
    <source>
        <dbReference type="EMBL" id="MEG3614533.1"/>
    </source>
</evidence>
<name>A0ABU7Z558_9MICO</name>
<sequence>MLSTAVFHDPLPLTNAVQRYDWGARDAIPHLLGIEPDGGPYAELWLGAHASNPSVTTAHDVEIPLDALLREVPVQMLGHRVAEQFGPHLPFLLKVLAADRALSLQVHPSARQAREGFARESKTGLAADSPQRSFRDDQHKPEMLVALTQFEGLAGFRSPRTILEILDGLKGDLVEAVRSTLQRDRSHEGMRSAFDVLVSARGDSGCAADIATTLDAVRERLADGSPYARADQAVVDLSDQHPGDPGAIASLMLNRVSLEPGDALFVPSGEVHAYLSGLGIEIMASSDNVLRAGLTTKRVDENNLAAIASFAPRRPATPEITTAGSRGQVSTYRVPVTEFALTMADVDPSEPVALAPTGPRVVLCLDGHVELAADRSDVGPVTLSRGGSVFVPHDAGSLAVAGSGHVVCAWVP</sequence>
<evidence type="ECO:0000256" key="2">
    <source>
        <dbReference type="ARBA" id="ARBA00001947"/>
    </source>
</evidence>
<evidence type="ECO:0000256" key="3">
    <source>
        <dbReference type="ARBA" id="ARBA00010772"/>
    </source>
</evidence>
<dbReference type="PRINTS" id="PR00714">
    <property type="entry name" value="MAN6PISMRASE"/>
</dbReference>
<comment type="similarity">
    <text evidence="3">Belongs to the mannose-6-phosphate isomerase type 1 family.</text>
</comment>
<keyword evidence="6" id="KW-0862">Zinc</keyword>
<evidence type="ECO:0000313" key="11">
    <source>
        <dbReference type="Proteomes" id="UP001310387"/>
    </source>
</evidence>
<dbReference type="RefSeq" id="WP_332901303.1">
    <property type="nucleotide sequence ID" value="NZ_JBAGLP010000110.1"/>
</dbReference>
<keyword evidence="5" id="KW-0479">Metal-binding</keyword>
<dbReference type="InterPro" id="IPR011051">
    <property type="entry name" value="RmlC_Cupin_sf"/>
</dbReference>